<dbReference type="PANTHER" id="PTHR23135">
    <property type="entry name" value="MUR LIGASE FAMILY MEMBER"/>
    <property type="match status" value="1"/>
</dbReference>
<dbReference type="HAMAP" id="MF_00208">
    <property type="entry name" value="MurE"/>
    <property type="match status" value="1"/>
</dbReference>
<comment type="cofactor">
    <cofactor evidence="7">
        <name>Mg(2+)</name>
        <dbReference type="ChEBI" id="CHEBI:18420"/>
    </cofactor>
</comment>
<dbReference type="InterPro" id="IPR013221">
    <property type="entry name" value="Mur_ligase_cen"/>
</dbReference>
<feature type="modified residue" description="N6-carboxylysine" evidence="7">
    <location>
        <position position="258"/>
    </location>
</feature>
<dbReference type="Gene3D" id="3.90.190.20">
    <property type="entry name" value="Mur ligase, C-terminal domain"/>
    <property type="match status" value="1"/>
</dbReference>
<comment type="caution">
    <text evidence="7">Lacks conserved residue(s) required for the propagation of feature annotation.</text>
</comment>
<keyword evidence="7" id="KW-0547">Nucleotide-binding</keyword>
<keyword evidence="3 7" id="KW-0133">Cell shape</keyword>
<dbReference type="SUPFAM" id="SSF63418">
    <property type="entry name" value="MurE/MurF N-terminal domain"/>
    <property type="match status" value="1"/>
</dbReference>
<organism evidence="12 13">
    <name type="scientific">Psychrosphaera ytuae</name>
    <dbReference type="NCBI Taxonomy" id="2820710"/>
    <lineage>
        <taxon>Bacteria</taxon>
        <taxon>Pseudomonadati</taxon>
        <taxon>Pseudomonadota</taxon>
        <taxon>Gammaproteobacteria</taxon>
        <taxon>Alteromonadales</taxon>
        <taxon>Pseudoalteromonadaceae</taxon>
        <taxon>Psychrosphaera</taxon>
    </lineage>
</organism>
<keyword evidence="2 7" id="KW-0132">Cell division</keyword>
<dbReference type="EMBL" id="CP072110">
    <property type="protein sequence ID" value="QTH65089.1"/>
    <property type="molecule type" value="Genomic_DNA"/>
</dbReference>
<feature type="binding site" evidence="7">
    <location>
        <position position="187"/>
    </location>
    <ligand>
        <name>UDP-N-acetyl-alpha-D-muramoyl-L-alanyl-D-glutamate</name>
        <dbReference type="ChEBI" id="CHEBI:83900"/>
    </ligand>
</feature>
<feature type="binding site" evidence="7">
    <location>
        <begin position="188"/>
        <end position="189"/>
    </location>
    <ligand>
        <name>UDP-N-acetyl-alpha-D-muramoyl-L-alanyl-D-glutamate</name>
        <dbReference type="ChEBI" id="CHEBI:83900"/>
    </ligand>
</feature>
<feature type="binding site" evidence="7">
    <location>
        <position position="224"/>
    </location>
    <ligand>
        <name>UDP-N-acetyl-alpha-D-muramoyl-L-alanyl-D-glutamate</name>
        <dbReference type="ChEBI" id="CHEBI:83900"/>
    </ligand>
</feature>
<dbReference type="AlphaFoldDB" id="A0A975DDR2"/>
<keyword evidence="5 7" id="KW-0131">Cell cycle</keyword>
<keyword evidence="4 7" id="KW-0573">Peptidoglycan synthesis</keyword>
<dbReference type="GO" id="GO:0071555">
    <property type="term" value="P:cell wall organization"/>
    <property type="evidence" value="ECO:0007669"/>
    <property type="project" value="UniProtKB-KW"/>
</dbReference>
<feature type="binding site" evidence="7">
    <location>
        <position position="426"/>
    </location>
    <ligand>
        <name>meso-2,6-diaminopimelate</name>
        <dbReference type="ChEBI" id="CHEBI:57791"/>
    </ligand>
</feature>
<dbReference type="Gene3D" id="3.40.1190.10">
    <property type="entry name" value="Mur-like, catalytic domain"/>
    <property type="match status" value="1"/>
</dbReference>
<feature type="domain" description="Mur ligase N-terminal catalytic" evidence="9">
    <location>
        <begin position="46"/>
        <end position="120"/>
    </location>
</feature>
<dbReference type="GO" id="GO:0009252">
    <property type="term" value="P:peptidoglycan biosynthetic process"/>
    <property type="evidence" value="ECO:0007669"/>
    <property type="project" value="UniProtKB-UniRule"/>
</dbReference>
<dbReference type="GO" id="GO:0000287">
    <property type="term" value="F:magnesium ion binding"/>
    <property type="evidence" value="ECO:0007669"/>
    <property type="project" value="UniProtKB-UniRule"/>
</dbReference>
<keyword evidence="7" id="KW-0963">Cytoplasm</keyword>
<comment type="subcellular location">
    <subcellularLocation>
        <location evidence="7 8">Cytoplasm</location>
    </subcellularLocation>
</comment>
<gene>
    <name evidence="7" type="primary">murE</name>
    <name evidence="12" type="ORF">J1N51_06530</name>
</gene>
<keyword evidence="7 12" id="KW-0436">Ligase</keyword>
<feature type="binding site" evidence="7">
    <location>
        <begin position="450"/>
        <end position="453"/>
    </location>
    <ligand>
        <name>meso-2,6-diaminopimelate</name>
        <dbReference type="ChEBI" id="CHEBI:57791"/>
    </ligand>
</feature>
<feature type="binding site" evidence="7">
    <location>
        <position position="226"/>
    </location>
    <ligand>
        <name>UDP-N-acetyl-alpha-D-muramoyl-L-alanyl-D-glutamate</name>
        <dbReference type="ChEBI" id="CHEBI:83900"/>
    </ligand>
</feature>
<feature type="binding site" evidence="7">
    <location>
        <position position="218"/>
    </location>
    <ligand>
        <name>UDP-N-acetyl-alpha-D-muramoyl-L-alanyl-D-glutamate</name>
        <dbReference type="ChEBI" id="CHEBI:83900"/>
    </ligand>
</feature>
<sequence length="535" mass="58224">MKTLTNSNEIAQHLKAHLAALGASGDAVNNPIQSNEDVVSSRLLQDSRQIRQGDVFVALAGHDLNGADFIDAAIQNGAGAVLVDAACDYTPAPNNVNSDVLFVEVPALRNLLGSLCQSFYFSGESNQSQPLPVIGVTGTNGKTSITHLLAQIADLSKSNDDLSPSKSCAVIGTMGTGYYQALVPSANTTPGITDVYRLMAEFRQDTRHDYMAVAMEVSSHALAQGRVAGVEFETAIFTNLSHEHLDYHGTMEQYFAEKAKLFTDFRPANSVINIDDEYGLKLTDLLPIEQRVIAVGETKQTLAFAEYVWIKKVECHTYGLQIELEWQIDGAKETSVLNLPLYGTFNAANIAAVFATAIVSGWSFEAQSFTELVPVPGRLELFVEDDLPIAIVDYAHTPDALEASLKAAKAHLDGNLLLVFGCGGDRDTSKRPMMAKVAEKYANSVIVTNDNPRTESQEQIVNDIIKGFDSPDAHHIEYDRKLAIQWALEHAQPGDAVLIAGKGHETYQIIGQQVFDYDERSYVAGLMADLAQRNN</sequence>
<dbReference type="InterPro" id="IPR036615">
    <property type="entry name" value="Mur_ligase_C_dom_sf"/>
</dbReference>
<dbReference type="Gene3D" id="3.40.1390.10">
    <property type="entry name" value="MurE/MurF, N-terminal domain"/>
    <property type="match status" value="1"/>
</dbReference>
<keyword evidence="7" id="KW-0460">Magnesium</keyword>
<dbReference type="KEGG" id="psym:J1N51_06530"/>
<evidence type="ECO:0000313" key="13">
    <source>
        <dbReference type="Proteomes" id="UP000682739"/>
    </source>
</evidence>
<keyword evidence="6 7" id="KW-0961">Cell wall biogenesis/degradation</keyword>
<evidence type="ECO:0000256" key="8">
    <source>
        <dbReference type="RuleBase" id="RU004135"/>
    </source>
</evidence>
<dbReference type="SUPFAM" id="SSF53623">
    <property type="entry name" value="MurD-like peptide ligases, catalytic domain"/>
    <property type="match status" value="1"/>
</dbReference>
<evidence type="ECO:0000256" key="7">
    <source>
        <dbReference type="HAMAP-Rule" id="MF_00208"/>
    </source>
</evidence>
<proteinExistence type="inferred from homology"/>
<feature type="binding site" evidence="7">
    <location>
        <position position="505"/>
    </location>
    <ligand>
        <name>meso-2,6-diaminopimelate</name>
        <dbReference type="ChEBI" id="CHEBI:57791"/>
    </ligand>
</feature>
<comment type="PTM">
    <text evidence="7">Carboxylation is probably crucial for Mg(2+) binding and, consequently, for the gamma-phosphate positioning of ATP.</text>
</comment>
<dbReference type="InterPro" id="IPR036565">
    <property type="entry name" value="Mur-like_cat_sf"/>
</dbReference>
<dbReference type="Proteomes" id="UP000682739">
    <property type="component" value="Chromosome"/>
</dbReference>
<dbReference type="EC" id="6.3.2.13" evidence="7"/>
<name>A0A975DDR2_9GAMM</name>
<dbReference type="Pfam" id="PF02875">
    <property type="entry name" value="Mur_ligase_C"/>
    <property type="match status" value="1"/>
</dbReference>
<feature type="binding site" evidence="7">
    <location>
        <position position="501"/>
    </location>
    <ligand>
        <name>meso-2,6-diaminopimelate</name>
        <dbReference type="ChEBI" id="CHEBI:57791"/>
    </ligand>
</feature>
<feature type="domain" description="Mur ligase central" evidence="11">
    <location>
        <begin position="136"/>
        <end position="357"/>
    </location>
</feature>
<keyword evidence="13" id="KW-1185">Reference proteome</keyword>
<dbReference type="GO" id="GO:0008765">
    <property type="term" value="F:UDP-N-acetylmuramoylalanyl-D-glutamate-2,6-diaminopimelate ligase activity"/>
    <property type="evidence" value="ECO:0007669"/>
    <property type="project" value="UniProtKB-UniRule"/>
</dbReference>
<dbReference type="GO" id="GO:0005524">
    <property type="term" value="F:ATP binding"/>
    <property type="evidence" value="ECO:0007669"/>
    <property type="project" value="UniProtKB-UniRule"/>
</dbReference>
<dbReference type="Pfam" id="PF01225">
    <property type="entry name" value="Mur_ligase"/>
    <property type="match status" value="1"/>
</dbReference>
<keyword evidence="7" id="KW-0067">ATP-binding</keyword>
<dbReference type="PANTHER" id="PTHR23135:SF4">
    <property type="entry name" value="UDP-N-ACETYLMURAMOYL-L-ALANYL-D-GLUTAMATE--2,6-DIAMINOPIMELATE LIGASE MURE HOMOLOG, CHLOROPLASTIC"/>
    <property type="match status" value="1"/>
</dbReference>
<dbReference type="RefSeq" id="WP_208833124.1">
    <property type="nucleotide sequence ID" value="NZ_CP072110.1"/>
</dbReference>
<dbReference type="NCBIfam" id="NF001126">
    <property type="entry name" value="PRK00139.1-4"/>
    <property type="match status" value="1"/>
</dbReference>
<dbReference type="InterPro" id="IPR000713">
    <property type="entry name" value="Mur_ligase_N"/>
</dbReference>
<comment type="catalytic activity">
    <reaction evidence="7">
        <text>UDP-N-acetyl-alpha-D-muramoyl-L-alanyl-D-glutamate + meso-2,6-diaminopimelate + ATP = UDP-N-acetyl-alpha-D-muramoyl-L-alanyl-gamma-D-glutamyl-meso-2,6-diaminopimelate + ADP + phosphate + H(+)</text>
        <dbReference type="Rhea" id="RHEA:23676"/>
        <dbReference type="ChEBI" id="CHEBI:15378"/>
        <dbReference type="ChEBI" id="CHEBI:30616"/>
        <dbReference type="ChEBI" id="CHEBI:43474"/>
        <dbReference type="ChEBI" id="CHEBI:57791"/>
        <dbReference type="ChEBI" id="CHEBI:83900"/>
        <dbReference type="ChEBI" id="CHEBI:83905"/>
        <dbReference type="ChEBI" id="CHEBI:456216"/>
        <dbReference type="EC" id="6.3.2.13"/>
    </reaction>
</comment>
<evidence type="ECO:0000259" key="9">
    <source>
        <dbReference type="Pfam" id="PF01225"/>
    </source>
</evidence>
<dbReference type="GO" id="GO:0051301">
    <property type="term" value="P:cell division"/>
    <property type="evidence" value="ECO:0007669"/>
    <property type="project" value="UniProtKB-KW"/>
</dbReference>
<evidence type="ECO:0000259" key="11">
    <source>
        <dbReference type="Pfam" id="PF08245"/>
    </source>
</evidence>
<dbReference type="GO" id="GO:0005737">
    <property type="term" value="C:cytoplasm"/>
    <property type="evidence" value="ECO:0007669"/>
    <property type="project" value="UniProtKB-SubCell"/>
</dbReference>
<reference evidence="12" key="1">
    <citation type="submission" date="2021-03" db="EMBL/GenBank/DDBJ databases">
        <title>Description of Psychrosphaera ytuae sp. nov. isolated from deep sea sediment of South China Sea.</title>
        <authorList>
            <person name="Zhang J."/>
            <person name="Xu X.-D."/>
        </authorList>
    </citation>
    <scope>NUCLEOTIDE SEQUENCE</scope>
    <source>
        <strain evidence="12">MTZ26</strain>
    </source>
</reference>
<dbReference type="GO" id="GO:0008360">
    <property type="term" value="P:regulation of cell shape"/>
    <property type="evidence" value="ECO:0007669"/>
    <property type="project" value="UniProtKB-KW"/>
</dbReference>
<protein>
    <recommendedName>
        <fullName evidence="7">UDP-N-acetylmuramoyl-L-alanyl-D-glutamate--2,6-diaminopimelate ligase</fullName>
        <ecNumber evidence="7">6.3.2.13</ecNumber>
    </recommendedName>
    <alternativeName>
        <fullName evidence="7">Meso-A2pm-adding enzyme</fullName>
    </alternativeName>
    <alternativeName>
        <fullName evidence="7">Meso-diaminopimelate-adding enzyme</fullName>
    </alternativeName>
    <alternativeName>
        <fullName evidence="7">UDP-MurNAc-L-Ala-D-Glu:meso-diaminopimelate ligase</fullName>
    </alternativeName>
    <alternativeName>
        <fullName evidence="7">UDP-MurNAc-tripeptide synthetase</fullName>
    </alternativeName>
    <alternativeName>
        <fullName evidence="7">UDP-N-acetylmuramyl-tripeptide synthetase</fullName>
    </alternativeName>
</protein>
<evidence type="ECO:0000256" key="1">
    <source>
        <dbReference type="ARBA" id="ARBA00005898"/>
    </source>
</evidence>
<evidence type="ECO:0000256" key="3">
    <source>
        <dbReference type="ARBA" id="ARBA00022960"/>
    </source>
</evidence>
<feature type="binding site" evidence="7">
    <location>
        <begin position="138"/>
        <end position="144"/>
    </location>
    <ligand>
        <name>ATP</name>
        <dbReference type="ChEBI" id="CHEBI:30616"/>
    </ligand>
</feature>
<dbReference type="NCBIfam" id="TIGR01085">
    <property type="entry name" value="murE"/>
    <property type="match status" value="1"/>
</dbReference>
<dbReference type="InterPro" id="IPR035911">
    <property type="entry name" value="MurE/MurF_N"/>
</dbReference>
<evidence type="ECO:0000256" key="4">
    <source>
        <dbReference type="ARBA" id="ARBA00022984"/>
    </source>
</evidence>
<dbReference type="InterPro" id="IPR005761">
    <property type="entry name" value="UDP-N-AcMur-Glu-dNH2Pim_ligase"/>
</dbReference>
<feature type="domain" description="Mur ligase C-terminal" evidence="10">
    <location>
        <begin position="377"/>
        <end position="503"/>
    </location>
</feature>
<dbReference type="Pfam" id="PF08245">
    <property type="entry name" value="Mur_ligase_M"/>
    <property type="match status" value="1"/>
</dbReference>
<comment type="pathway">
    <text evidence="7 8">Cell wall biogenesis; peptidoglycan biosynthesis.</text>
</comment>
<comment type="similarity">
    <text evidence="1 7">Belongs to the MurCDEF family. MurE subfamily.</text>
</comment>
<evidence type="ECO:0000259" key="10">
    <source>
        <dbReference type="Pfam" id="PF02875"/>
    </source>
</evidence>
<evidence type="ECO:0000256" key="6">
    <source>
        <dbReference type="ARBA" id="ARBA00023316"/>
    </source>
</evidence>
<feature type="binding site" evidence="7">
    <location>
        <position position="47"/>
    </location>
    <ligand>
        <name>UDP-N-acetyl-alpha-D-muramoyl-L-alanyl-D-glutamate</name>
        <dbReference type="ChEBI" id="CHEBI:83900"/>
    </ligand>
</feature>
<comment type="function">
    <text evidence="7">Catalyzes the addition of meso-diaminopimelic acid to the nucleotide precursor UDP-N-acetylmuramoyl-L-alanyl-D-glutamate (UMAG) in the biosynthesis of bacterial cell-wall peptidoglycan.</text>
</comment>
<evidence type="ECO:0000256" key="5">
    <source>
        <dbReference type="ARBA" id="ARBA00023306"/>
    </source>
</evidence>
<accession>A0A975DDR2</accession>
<evidence type="ECO:0000313" key="12">
    <source>
        <dbReference type="EMBL" id="QTH65089.1"/>
    </source>
</evidence>
<dbReference type="SUPFAM" id="SSF53244">
    <property type="entry name" value="MurD-like peptide ligases, peptide-binding domain"/>
    <property type="match status" value="1"/>
</dbReference>
<feature type="short sequence motif" description="Meso-diaminopimelate recognition motif" evidence="7">
    <location>
        <begin position="450"/>
        <end position="453"/>
    </location>
</feature>
<evidence type="ECO:0000256" key="2">
    <source>
        <dbReference type="ARBA" id="ARBA00022618"/>
    </source>
</evidence>
<dbReference type="InterPro" id="IPR004101">
    <property type="entry name" value="Mur_ligase_C"/>
</dbReference>